<evidence type="ECO:0000256" key="2">
    <source>
        <dbReference type="SAM" id="SignalP"/>
    </source>
</evidence>
<comment type="caution">
    <text evidence="4">The sequence shown here is derived from an EMBL/GenBank/DDBJ whole genome shotgun (WGS) entry which is preliminary data.</text>
</comment>
<evidence type="ECO:0000259" key="3">
    <source>
        <dbReference type="Pfam" id="PF00326"/>
    </source>
</evidence>
<dbReference type="GO" id="GO:0008236">
    <property type="term" value="F:serine-type peptidase activity"/>
    <property type="evidence" value="ECO:0007669"/>
    <property type="project" value="InterPro"/>
</dbReference>
<evidence type="ECO:0000313" key="5">
    <source>
        <dbReference type="Proteomes" id="UP000702544"/>
    </source>
</evidence>
<proteinExistence type="predicted"/>
<dbReference type="Proteomes" id="UP000702544">
    <property type="component" value="Unassembled WGS sequence"/>
</dbReference>
<dbReference type="InterPro" id="IPR050278">
    <property type="entry name" value="Serine_Prot_S9B/DPPIV"/>
</dbReference>
<dbReference type="Pfam" id="PF00326">
    <property type="entry name" value="Peptidase_S9"/>
    <property type="match status" value="1"/>
</dbReference>
<dbReference type="EMBL" id="JAACAK010000080">
    <property type="protein sequence ID" value="NIR75409.1"/>
    <property type="molecule type" value="Genomic_DNA"/>
</dbReference>
<protein>
    <submittedName>
        <fullName evidence="4">S9 family peptidase</fullName>
    </submittedName>
</protein>
<reference evidence="4 5" key="1">
    <citation type="submission" date="2020-01" db="EMBL/GenBank/DDBJ databases">
        <title>Genomes assembled from Gulf of Kutch pelagic sediment metagenomes.</title>
        <authorList>
            <person name="Chandrashekar M."/>
            <person name="Mahajan M.S."/>
            <person name="Dave K.J."/>
            <person name="Vatsa P."/>
            <person name="Nathani N.M."/>
        </authorList>
    </citation>
    <scope>NUCLEOTIDE SEQUENCE [LARGE SCALE GENOMIC DNA]</scope>
    <source>
        <strain evidence="4">KS3-K002</strain>
    </source>
</reference>
<name>A0AAE4Z8U3_9BACT</name>
<evidence type="ECO:0000313" key="4">
    <source>
        <dbReference type="EMBL" id="NIR75409.1"/>
    </source>
</evidence>
<feature type="chain" id="PRO_5041919121" evidence="2">
    <location>
        <begin position="29"/>
        <end position="979"/>
    </location>
</feature>
<sequence length="979" mass="109322">MYASAPRLARSCSLLLVVACAVAGPLEAQENRTLTFADLMKFRQIENASISRDGRWIALAAVPDRGDGEAIVGSTDGEIRYAVPLGAAPVISGDGRWVAMRLEPTLEEREKAENGEAPRPGLALLATRDGAVTTWEGVQRFAFSADGRWLARLHHEPRDTAEADEEGAEAEAEVEAEEPTEPQAEEGAAEEARRREKPGTLLVLRDLATGDEIEVEHVATFAFDEQGRYLTYMVASPDGSGDGLYLLDLAEPGSVLPLDSAAFAHIESLAWWEDGPRLAWVSSIEDEEGEAGPGTLRLWRDGRTTTAVDAGDVPEGWTLPADNRLSWSEDGERLFFGYRPAGPKDDEEEPEGVPGPAADEPGAETDTAQAEAPFNPYDLDAILAEREVDVWHTEDPLIIPNQKEMWENLQRQTYDVVYHLSRRRAFQLADTIVQLGGRPETGERALGFASRPYFKERTWAGFFSDIYVIDLDDGERTRVVERASGGGSTVGSWFGGTRTAGGWISLAPSGRYVVYFNDREWHLYDAEHGTTRNLTRGMDVAFHDIDHDYPDEPGAYGVGGWIEDDRAVLIYDKYDVWQFPVGGGEPVNLTGGQGRAERRIYRVLPVDPEVDAYENGAWIHLASFGELDKSYGFYRTRAGRGGLERLADEGRKFVFEAKAEDADVLLFTREDYDEFPDLWVGDLYFGDRRKLTDVNPQMSEFAWGTSELIEWTSDDGVPLHGVVIKPGNYEEGKRYPVLTYFYRFFSQRLHEFNEPVVNHRPSFPVYASDGYIVFLPDVRFEVGRPGIASMKSVVPGVKKLVEVGLADPEALGLHGHSWSGYTTSFIVTQTDIFAAAVAGAPVSNMTSAYGGIRWGSGLARQFQYEKSQSRLGVSLWEDRSRYIENSPLFYADRIETPLVIMHGDEDGAVPWYQSIEFYLGLRRLGKPAVFLQYRDEPHHPQKYANKLDYSIKMKEFFDHFLKGEPAPEWWTEGIPYTGK</sequence>
<keyword evidence="2" id="KW-0732">Signal</keyword>
<dbReference type="SUPFAM" id="SSF53474">
    <property type="entry name" value="alpha/beta-Hydrolases"/>
    <property type="match status" value="1"/>
</dbReference>
<feature type="region of interest" description="Disordered" evidence="1">
    <location>
        <begin position="157"/>
        <end position="196"/>
    </location>
</feature>
<dbReference type="InterPro" id="IPR029058">
    <property type="entry name" value="AB_hydrolase_fold"/>
</dbReference>
<gene>
    <name evidence="4" type="ORF">GWO12_09925</name>
</gene>
<dbReference type="Gene3D" id="3.40.50.1820">
    <property type="entry name" value="alpha/beta hydrolase"/>
    <property type="match status" value="1"/>
</dbReference>
<feature type="region of interest" description="Disordered" evidence="1">
    <location>
        <begin position="338"/>
        <end position="367"/>
    </location>
</feature>
<feature type="domain" description="Peptidase S9 prolyl oligopeptidase catalytic" evidence="3">
    <location>
        <begin position="785"/>
        <end position="962"/>
    </location>
</feature>
<organism evidence="4 5">
    <name type="scientific">Candidatus Kutchimonas denitrificans</name>
    <dbReference type="NCBI Taxonomy" id="3056748"/>
    <lineage>
        <taxon>Bacteria</taxon>
        <taxon>Pseudomonadati</taxon>
        <taxon>Gemmatimonadota</taxon>
        <taxon>Gemmatimonadia</taxon>
        <taxon>Candidatus Palauibacterales</taxon>
        <taxon>Candidatus Palauibacteraceae</taxon>
        <taxon>Candidatus Kutchimonas</taxon>
    </lineage>
</organism>
<dbReference type="GO" id="GO:0006508">
    <property type="term" value="P:proteolysis"/>
    <property type="evidence" value="ECO:0007669"/>
    <property type="project" value="InterPro"/>
</dbReference>
<dbReference type="SUPFAM" id="SSF82171">
    <property type="entry name" value="DPP6 N-terminal domain-like"/>
    <property type="match status" value="1"/>
</dbReference>
<evidence type="ECO:0000256" key="1">
    <source>
        <dbReference type="SAM" id="MobiDB-lite"/>
    </source>
</evidence>
<dbReference type="GO" id="GO:0008239">
    <property type="term" value="F:dipeptidyl-peptidase activity"/>
    <property type="evidence" value="ECO:0007669"/>
    <property type="project" value="TreeGrafter"/>
</dbReference>
<dbReference type="PANTHER" id="PTHR11731">
    <property type="entry name" value="PROTEASE FAMILY S9B,C DIPEPTIDYL-PEPTIDASE IV-RELATED"/>
    <property type="match status" value="1"/>
</dbReference>
<dbReference type="AlphaFoldDB" id="A0AAE4Z8U3"/>
<feature type="compositionally biased region" description="Acidic residues" evidence="1">
    <location>
        <begin position="162"/>
        <end position="189"/>
    </location>
</feature>
<feature type="signal peptide" evidence="2">
    <location>
        <begin position="1"/>
        <end position="28"/>
    </location>
</feature>
<dbReference type="PANTHER" id="PTHR11731:SF193">
    <property type="entry name" value="DIPEPTIDYL PEPTIDASE 9"/>
    <property type="match status" value="1"/>
</dbReference>
<dbReference type="InterPro" id="IPR001375">
    <property type="entry name" value="Peptidase_S9_cat"/>
</dbReference>
<accession>A0AAE4Z8U3</accession>